<proteinExistence type="predicted"/>
<name>A0AA87Q255_RHIRH</name>
<comment type="caution">
    <text evidence="1">The sequence shown here is derived from an EMBL/GenBank/DDBJ whole genome shotgun (WGS) entry which is preliminary data.</text>
</comment>
<sequence length="70" mass="7531">MRGGSGWNRFAIDLTQARNEAAFAIELLCQPKNGIAMSASKFKKSMDAHHVVGVIGVLDTLTKVVDLSTL</sequence>
<dbReference type="AlphaFoldDB" id="A0AA87Q255"/>
<evidence type="ECO:0000313" key="2">
    <source>
        <dbReference type="Proteomes" id="UP000026941"/>
    </source>
</evidence>
<gene>
    <name evidence="1" type="ORF">RRH01S_01_05400</name>
</gene>
<organism evidence="1 2">
    <name type="scientific">Rhizobium rhizogenes NBRC 13257</name>
    <dbReference type="NCBI Taxonomy" id="1220581"/>
    <lineage>
        <taxon>Bacteria</taxon>
        <taxon>Pseudomonadati</taxon>
        <taxon>Pseudomonadota</taxon>
        <taxon>Alphaproteobacteria</taxon>
        <taxon>Hyphomicrobiales</taxon>
        <taxon>Rhizobiaceae</taxon>
        <taxon>Rhizobium/Agrobacterium group</taxon>
        <taxon>Rhizobium</taxon>
    </lineage>
</organism>
<dbReference type="Proteomes" id="UP000026941">
    <property type="component" value="Unassembled WGS sequence"/>
</dbReference>
<evidence type="ECO:0000313" key="1">
    <source>
        <dbReference type="EMBL" id="GAJ91069.1"/>
    </source>
</evidence>
<accession>A0AA87Q255</accession>
<protein>
    <submittedName>
        <fullName evidence="1">Uncharacterized protein</fullName>
    </submittedName>
</protein>
<dbReference type="EMBL" id="BAYX01000001">
    <property type="protein sequence ID" value="GAJ91069.1"/>
    <property type="molecule type" value="Genomic_DNA"/>
</dbReference>
<reference evidence="1 2" key="1">
    <citation type="submission" date="2014-05" db="EMBL/GenBank/DDBJ databases">
        <title>Whole genome shotgun sequence of Rhizobium rhizogenes NBRC 13257.</title>
        <authorList>
            <person name="Katano-Makiyama Y."/>
            <person name="Hosoyama A."/>
            <person name="Hashimoto M."/>
            <person name="Hosoyama Y."/>
            <person name="Noguchi M."/>
            <person name="Tsuchikane K."/>
            <person name="Kimura A."/>
            <person name="Ohji S."/>
            <person name="Ichikawa N."/>
            <person name="Yamazoe A."/>
            <person name="Fujita N."/>
        </authorList>
    </citation>
    <scope>NUCLEOTIDE SEQUENCE [LARGE SCALE GENOMIC DNA]</scope>
    <source>
        <strain evidence="1 2">NBRC 13257</strain>
    </source>
</reference>